<dbReference type="Pfam" id="PF09781">
    <property type="entry name" value="NDUF_B5"/>
    <property type="match status" value="1"/>
</dbReference>
<evidence type="ECO:0000256" key="1">
    <source>
        <dbReference type="ARBA" id="ARBA00003195"/>
    </source>
</evidence>
<accession>A0A2A3E988</accession>
<comment type="function">
    <text evidence="1">Accessory subunit of the mitochondrial membrane respiratory chain NADH dehydrogenase (Complex I), that is believed not to be involved in catalysis. Complex I functions in the transfer of electrons from NADH to the respiratory chain. The immediate electron acceptor for the enzyme is believed to be ubiquinone.</text>
</comment>
<keyword evidence="18" id="KW-0830">Ubiquinone</keyword>
<evidence type="ECO:0000256" key="10">
    <source>
        <dbReference type="ARBA" id="ARBA00022946"/>
    </source>
</evidence>
<sequence length="195" mass="23420">MVVLSRLLFVRNQKIFDRNGLLNKLIQKSNNNNNTFQNQGDKDDCVLFRALRWMSAHRTMEITASRWQWHKTKDWMHFYFFVGAIPAGLIIFFTNVFIGPAQLEPIPDGYIPKQWEYYNHPISRFLSKYIFPNDQMEYEKLLHKLTVANNKRLILDLEKQIQDLQRKNNDYKYWSYREGTASQIIKLRKKLDNVV</sequence>
<dbReference type="EMBL" id="KZ288340">
    <property type="protein sequence ID" value="PBC27749.1"/>
    <property type="molecule type" value="Genomic_DNA"/>
</dbReference>
<evidence type="ECO:0000256" key="14">
    <source>
        <dbReference type="ARBA" id="ARBA00023136"/>
    </source>
</evidence>
<comment type="similarity">
    <text evidence="3">Belongs to the complex I NDUFB5 subunit family.</text>
</comment>
<evidence type="ECO:0000256" key="6">
    <source>
        <dbReference type="ARBA" id="ARBA00022448"/>
    </source>
</evidence>
<evidence type="ECO:0000313" key="18">
    <source>
        <dbReference type="EMBL" id="PBC27749.1"/>
    </source>
</evidence>
<dbReference type="InterPro" id="IPR019173">
    <property type="entry name" value="NADH_UbQ_OxRdtase_B5_su"/>
</dbReference>
<comment type="subunit">
    <text evidence="4">Complex I is composed of 45 different subunits.</text>
</comment>
<dbReference type="GO" id="GO:0005743">
    <property type="term" value="C:mitochondrial inner membrane"/>
    <property type="evidence" value="ECO:0007669"/>
    <property type="project" value="UniProtKB-SubCell"/>
</dbReference>
<evidence type="ECO:0000256" key="5">
    <source>
        <dbReference type="ARBA" id="ARBA00015175"/>
    </source>
</evidence>
<evidence type="ECO:0000256" key="15">
    <source>
        <dbReference type="ARBA" id="ARBA00032395"/>
    </source>
</evidence>
<evidence type="ECO:0000256" key="11">
    <source>
        <dbReference type="ARBA" id="ARBA00022982"/>
    </source>
</evidence>
<feature type="transmembrane region" description="Helical" evidence="17">
    <location>
        <begin position="78"/>
        <end position="98"/>
    </location>
</feature>
<evidence type="ECO:0000256" key="7">
    <source>
        <dbReference type="ARBA" id="ARBA00022660"/>
    </source>
</evidence>
<evidence type="ECO:0000256" key="8">
    <source>
        <dbReference type="ARBA" id="ARBA00022692"/>
    </source>
</evidence>
<keyword evidence="14 17" id="KW-0472">Membrane</keyword>
<dbReference type="PANTHER" id="PTHR13178:SF0">
    <property type="entry name" value="NADH DEHYDROGENASE [UBIQUINONE] 1 BETA SUBCOMPLEX SUBUNIT 5, MITOCHONDRIAL"/>
    <property type="match status" value="1"/>
</dbReference>
<keyword evidence="10" id="KW-0809">Transit peptide</keyword>
<evidence type="ECO:0000256" key="17">
    <source>
        <dbReference type="SAM" id="Phobius"/>
    </source>
</evidence>
<gene>
    <name evidence="18" type="ORF">APICC_09346</name>
</gene>
<keyword evidence="8 17" id="KW-0812">Transmembrane</keyword>
<reference evidence="18 19" key="1">
    <citation type="submission" date="2014-07" db="EMBL/GenBank/DDBJ databases">
        <title>Genomic and transcriptomic analysis on Apis cerana provide comprehensive insights into honey bee biology.</title>
        <authorList>
            <person name="Diao Q."/>
            <person name="Sun L."/>
            <person name="Zheng H."/>
            <person name="Zheng H."/>
            <person name="Xu S."/>
            <person name="Wang S."/>
            <person name="Zeng Z."/>
            <person name="Hu F."/>
            <person name="Su S."/>
            <person name="Wu J."/>
        </authorList>
    </citation>
    <scope>NUCLEOTIDE SEQUENCE [LARGE SCALE GENOMIC DNA]</scope>
    <source>
        <tissue evidence="18">Pupae without intestine</tissue>
    </source>
</reference>
<keyword evidence="11" id="KW-0249">Electron transport</keyword>
<evidence type="ECO:0000256" key="2">
    <source>
        <dbReference type="ARBA" id="ARBA00004434"/>
    </source>
</evidence>
<evidence type="ECO:0000256" key="3">
    <source>
        <dbReference type="ARBA" id="ARBA00007152"/>
    </source>
</evidence>
<protein>
    <recommendedName>
        <fullName evidence="5">NADH dehydrogenase [ubiquinone] 1 beta subcomplex subunit 5, mitochondrial</fullName>
    </recommendedName>
    <alternativeName>
        <fullName evidence="16">Complex I-SGDH</fullName>
    </alternativeName>
    <alternativeName>
        <fullName evidence="15">NADH-ubiquinone oxidoreductase SGDH subunit</fullName>
    </alternativeName>
</protein>
<name>A0A2A3E988_APICC</name>
<dbReference type="OrthoDB" id="9995605at2759"/>
<evidence type="ECO:0000256" key="16">
    <source>
        <dbReference type="ARBA" id="ARBA00032550"/>
    </source>
</evidence>
<keyword evidence="13" id="KW-0496">Mitochondrion</keyword>
<organism evidence="18 19">
    <name type="scientific">Apis cerana cerana</name>
    <name type="common">Oriental honeybee</name>
    <dbReference type="NCBI Taxonomy" id="94128"/>
    <lineage>
        <taxon>Eukaryota</taxon>
        <taxon>Metazoa</taxon>
        <taxon>Ecdysozoa</taxon>
        <taxon>Arthropoda</taxon>
        <taxon>Hexapoda</taxon>
        <taxon>Insecta</taxon>
        <taxon>Pterygota</taxon>
        <taxon>Neoptera</taxon>
        <taxon>Endopterygota</taxon>
        <taxon>Hymenoptera</taxon>
        <taxon>Apocrita</taxon>
        <taxon>Aculeata</taxon>
        <taxon>Apoidea</taxon>
        <taxon>Anthophila</taxon>
        <taxon>Apidae</taxon>
        <taxon>Apis</taxon>
    </lineage>
</organism>
<keyword evidence="7" id="KW-0679">Respiratory chain</keyword>
<dbReference type="Proteomes" id="UP000242457">
    <property type="component" value="Unassembled WGS sequence"/>
</dbReference>
<evidence type="ECO:0000256" key="4">
    <source>
        <dbReference type="ARBA" id="ARBA00011533"/>
    </source>
</evidence>
<evidence type="ECO:0000256" key="9">
    <source>
        <dbReference type="ARBA" id="ARBA00022792"/>
    </source>
</evidence>
<dbReference type="STRING" id="94128.A0A2A3E988"/>
<evidence type="ECO:0000256" key="13">
    <source>
        <dbReference type="ARBA" id="ARBA00023128"/>
    </source>
</evidence>
<keyword evidence="6" id="KW-0813">Transport</keyword>
<proteinExistence type="inferred from homology"/>
<keyword evidence="19" id="KW-1185">Reference proteome</keyword>
<dbReference type="AlphaFoldDB" id="A0A2A3E988"/>
<keyword evidence="9" id="KW-0999">Mitochondrion inner membrane</keyword>
<evidence type="ECO:0000256" key="12">
    <source>
        <dbReference type="ARBA" id="ARBA00022989"/>
    </source>
</evidence>
<evidence type="ECO:0000313" key="19">
    <source>
        <dbReference type="Proteomes" id="UP000242457"/>
    </source>
</evidence>
<keyword evidence="12 17" id="KW-1133">Transmembrane helix</keyword>
<dbReference type="PANTHER" id="PTHR13178">
    <property type="entry name" value="NADH-UBIQUINONE OXIDOREDUCTASE SGDH SUBUNIT"/>
    <property type="match status" value="1"/>
</dbReference>
<comment type="subcellular location">
    <subcellularLocation>
        <location evidence="2">Mitochondrion inner membrane</location>
        <topology evidence="2">Single-pass membrane protein</topology>
    </subcellularLocation>
</comment>